<sequence length="133" mass="15200">NQIQKNINNALSDLNKIDLDNLSPDQIKKAFGKAAEKKAVDKILELSKIADIDIVEQIEIFLKTKRSESTKSTYKNGLNKYLEYCYENNINPLLINSQQADLFGAYCRDSFNKNSADIYISSVSSFYSWMQKT</sequence>
<gene>
    <name evidence="5" type="ORF">OMM_10205</name>
</gene>
<dbReference type="Pfam" id="PF02899">
    <property type="entry name" value="Phage_int_SAM_1"/>
    <property type="match status" value="1"/>
</dbReference>
<dbReference type="GO" id="GO:0015074">
    <property type="term" value="P:DNA integration"/>
    <property type="evidence" value="ECO:0007669"/>
    <property type="project" value="UniProtKB-KW"/>
</dbReference>
<protein>
    <recommendedName>
        <fullName evidence="4">Core-binding (CB) domain-containing protein</fullName>
    </recommendedName>
</protein>
<evidence type="ECO:0000313" key="5">
    <source>
        <dbReference type="EMBL" id="ETR68749.1"/>
    </source>
</evidence>
<dbReference type="AlphaFoldDB" id="A0A1V1P1J4"/>
<dbReference type="GO" id="GO:0003677">
    <property type="term" value="F:DNA binding"/>
    <property type="evidence" value="ECO:0007669"/>
    <property type="project" value="UniProtKB-UniRule"/>
</dbReference>
<reference evidence="6" key="1">
    <citation type="submission" date="2012-11" db="EMBL/GenBank/DDBJ databases">
        <authorList>
            <person name="Lucero-Rivera Y.E."/>
            <person name="Tovar-Ramirez D."/>
        </authorList>
    </citation>
    <scope>NUCLEOTIDE SEQUENCE [LARGE SCALE GENOMIC DNA]</scope>
    <source>
        <strain evidence="6">Araruama</strain>
    </source>
</reference>
<evidence type="ECO:0000256" key="1">
    <source>
        <dbReference type="ARBA" id="ARBA00022908"/>
    </source>
</evidence>
<feature type="domain" description="Core-binding (CB)" evidence="4">
    <location>
        <begin position="52"/>
        <end position="131"/>
    </location>
</feature>
<proteinExistence type="predicted"/>
<accession>A0A1V1P1J4</accession>
<organism evidence="5 6">
    <name type="scientific">Candidatus Magnetoglobus multicellularis str. Araruama</name>
    <dbReference type="NCBI Taxonomy" id="890399"/>
    <lineage>
        <taxon>Bacteria</taxon>
        <taxon>Pseudomonadati</taxon>
        <taxon>Thermodesulfobacteriota</taxon>
        <taxon>Desulfobacteria</taxon>
        <taxon>Desulfobacterales</taxon>
        <taxon>Desulfobacteraceae</taxon>
        <taxon>Candidatus Magnetoglobus</taxon>
    </lineage>
</organism>
<dbReference type="InterPro" id="IPR010998">
    <property type="entry name" value="Integrase_recombinase_N"/>
</dbReference>
<evidence type="ECO:0000313" key="6">
    <source>
        <dbReference type="Proteomes" id="UP000189670"/>
    </source>
</evidence>
<dbReference type="EMBL" id="ATBP01000844">
    <property type="protein sequence ID" value="ETR68749.1"/>
    <property type="molecule type" value="Genomic_DNA"/>
</dbReference>
<dbReference type="PROSITE" id="PS51900">
    <property type="entry name" value="CB"/>
    <property type="match status" value="1"/>
</dbReference>
<dbReference type="Proteomes" id="UP000189670">
    <property type="component" value="Unassembled WGS sequence"/>
</dbReference>
<dbReference type="InterPro" id="IPR004107">
    <property type="entry name" value="Integrase_SAM-like_N"/>
</dbReference>
<comment type="caution">
    <text evidence="5">The sequence shown here is derived from an EMBL/GenBank/DDBJ whole genome shotgun (WGS) entry which is preliminary data.</text>
</comment>
<evidence type="ECO:0000259" key="4">
    <source>
        <dbReference type="PROSITE" id="PS51900"/>
    </source>
</evidence>
<dbReference type="Gene3D" id="1.10.150.130">
    <property type="match status" value="1"/>
</dbReference>
<keyword evidence="2 3" id="KW-0238">DNA-binding</keyword>
<dbReference type="InterPro" id="IPR044068">
    <property type="entry name" value="CB"/>
</dbReference>
<name>A0A1V1P1J4_9BACT</name>
<evidence type="ECO:0000256" key="2">
    <source>
        <dbReference type="ARBA" id="ARBA00023125"/>
    </source>
</evidence>
<feature type="non-terminal residue" evidence="5">
    <location>
        <position position="1"/>
    </location>
</feature>
<keyword evidence="1" id="KW-0229">DNA integration</keyword>
<evidence type="ECO:0000256" key="3">
    <source>
        <dbReference type="PROSITE-ProRule" id="PRU01248"/>
    </source>
</evidence>